<protein>
    <submittedName>
        <fullName evidence="18">Ferrichrome-iron receptor</fullName>
    </submittedName>
</protein>
<dbReference type="GO" id="GO:0038023">
    <property type="term" value="F:signaling receptor activity"/>
    <property type="evidence" value="ECO:0007669"/>
    <property type="project" value="InterPro"/>
</dbReference>
<sequence>MKKRNAASPALGLSFKKRLFFTNMLAIHSALFVGATAVPMAVYAAGENDTVAFSIPAGDLQKGLLAIANQSKQTLSFNPALVANYQSAALNGNYSTRQAILRLLQGTPLLLTTTDNGTLTIVSSRANDAEVAQASDKTLPAITVNAGSEDETVLNPGTSSSALRTSTSLQQTAQSVQVISNKLINARQATSLEEALKNSASVVTVKSNRGDPTYWIRGYAVTSGSTDGLSGSSNAGIGRGTEIEGVERVEVLKGPQSVLAGSSSAAGSINVVRKKPVTEPLRRLKVEAARYGEFKTAVDLGGAITDDKSLSYRLNASTMKSQHSFPDYNGNHGDYLAPALTWQNDKTRITVGAEVNQARKSGPAGTIYANGRIQKLPEYRLGDKDDHNKMKTTNAYYELEQKLVDDWTFNSKAGFQSTASQMKLNETLLIAANGDKVSHPLAYKSTNQTWSAQNDFRGKIETGPVTQTLLVGHDYKHERYASYDSDFILLTNGNIYNPDSLVYPGIGEPNFLSYSTKSIQSGFLFQDEVDVFERLHFQLSVKHATWSNSYLIGRAHSNYNTSKWIPNYGVSFDITPDITAYANQLNSFSGSAAVTRTGEQLPPMTGKSREAGLKFNLLDDDLTLTTAVFRIEQNNLTVTNNNGFSIATTGRKSEGFDVDLNGTLLPGWDVSASYTYSASKDPESVRIRTNTPRHTGNIWTSYEVQSGRYQGLGASAGISGTSKTENGDRRQYFSIGSQASTDASVFYRQPDWSLTLGVNNVFDRDIYYTSTTPLYIGVKEGRTWRLTGTYSF</sequence>
<dbReference type="AlphaFoldDB" id="A0AA40M851"/>
<comment type="subcellular location">
    <subcellularLocation>
        <location evidence="1 14">Cell outer membrane</location>
        <topology evidence="1 14">Multi-pass membrane protein</topology>
    </subcellularLocation>
</comment>
<dbReference type="Pfam" id="PF00593">
    <property type="entry name" value="TonB_dep_Rec_b-barrel"/>
    <property type="match status" value="1"/>
</dbReference>
<dbReference type="PANTHER" id="PTHR32552:SF68">
    <property type="entry name" value="FERRICHROME OUTER MEMBRANE TRANSPORTER_PHAGE RECEPTOR"/>
    <property type="match status" value="1"/>
</dbReference>
<dbReference type="PROSITE" id="PS52016">
    <property type="entry name" value="TONB_DEPENDENT_REC_3"/>
    <property type="match status" value="1"/>
</dbReference>
<keyword evidence="19" id="KW-1185">Reference proteome</keyword>
<evidence type="ECO:0000313" key="20">
    <source>
        <dbReference type="Proteomes" id="UP001165145"/>
    </source>
</evidence>
<dbReference type="Proteomes" id="UP001058167">
    <property type="component" value="Unassembled WGS sequence"/>
</dbReference>
<evidence type="ECO:0000256" key="4">
    <source>
        <dbReference type="ARBA" id="ARBA00022452"/>
    </source>
</evidence>
<dbReference type="NCBIfam" id="TIGR01783">
    <property type="entry name" value="TonB-siderophor"/>
    <property type="match status" value="1"/>
</dbReference>
<feature type="domain" description="Secretin/TonB short N-terminal" evidence="16">
    <location>
        <begin position="73"/>
        <end position="124"/>
    </location>
</feature>
<dbReference type="InterPro" id="IPR039426">
    <property type="entry name" value="TonB-dep_rcpt-like"/>
</dbReference>
<dbReference type="Pfam" id="PF07660">
    <property type="entry name" value="STN"/>
    <property type="match status" value="1"/>
</dbReference>
<evidence type="ECO:0000256" key="9">
    <source>
        <dbReference type="ARBA" id="ARBA00023065"/>
    </source>
</evidence>
<dbReference type="InterPro" id="IPR036942">
    <property type="entry name" value="Beta-barrel_TonB_sf"/>
</dbReference>
<evidence type="ECO:0000256" key="10">
    <source>
        <dbReference type="ARBA" id="ARBA00023077"/>
    </source>
</evidence>
<keyword evidence="3 14" id="KW-0813">Transport</keyword>
<dbReference type="RefSeq" id="WP_039472485.1">
    <property type="nucleotide sequence ID" value="NZ_BRLF01000002.1"/>
</dbReference>
<reference evidence="18" key="2">
    <citation type="submission" date="2023-02" db="EMBL/GenBank/DDBJ databases">
        <title>Pectobacterium carotovorum subsp. carotovorum NBRC 12380.</title>
        <authorList>
            <person name="Ichikawa N."/>
            <person name="Sato H."/>
            <person name="Tonouchi N."/>
        </authorList>
    </citation>
    <scope>NUCLEOTIDE SEQUENCE</scope>
    <source>
        <strain evidence="18">NBRC 12380</strain>
    </source>
</reference>
<evidence type="ECO:0000256" key="5">
    <source>
        <dbReference type="ARBA" id="ARBA00022496"/>
    </source>
</evidence>
<reference evidence="17" key="1">
    <citation type="submission" date="2022-06" db="EMBL/GenBank/DDBJ databases">
        <title>Draft genome sequences of Pectobacterium carotovorum subsp. carotovorum str. NBRC12380.</title>
        <authorList>
            <person name="Wakabayashi Y."/>
            <person name="Kojima K."/>
        </authorList>
    </citation>
    <scope>NUCLEOTIDE SEQUENCE</scope>
    <source>
        <strain evidence="17">NBRC 12380</strain>
    </source>
</reference>
<dbReference type="InterPro" id="IPR011662">
    <property type="entry name" value="Secretin/TonB_short_N"/>
</dbReference>
<keyword evidence="13 14" id="KW-0998">Cell outer membrane</keyword>
<evidence type="ECO:0000256" key="8">
    <source>
        <dbReference type="ARBA" id="ARBA00023004"/>
    </source>
</evidence>
<evidence type="ECO:0000256" key="14">
    <source>
        <dbReference type="PROSITE-ProRule" id="PRU01360"/>
    </source>
</evidence>
<evidence type="ECO:0000256" key="13">
    <source>
        <dbReference type="ARBA" id="ARBA00023237"/>
    </source>
</evidence>
<keyword evidence="6 14" id="KW-0812">Transmembrane</keyword>
<accession>A0AA40M851</accession>
<evidence type="ECO:0000256" key="11">
    <source>
        <dbReference type="ARBA" id="ARBA00023136"/>
    </source>
</evidence>
<dbReference type="EMBL" id="BRLF01000002">
    <property type="protein sequence ID" value="GKX46324.1"/>
    <property type="molecule type" value="Genomic_DNA"/>
</dbReference>
<dbReference type="EMBL" id="BSRL01000002">
    <property type="protein sequence ID" value="GLV68903.1"/>
    <property type="molecule type" value="Genomic_DNA"/>
</dbReference>
<evidence type="ECO:0000313" key="17">
    <source>
        <dbReference type="EMBL" id="GKX46324.1"/>
    </source>
</evidence>
<dbReference type="InterPro" id="IPR000531">
    <property type="entry name" value="Beta-barrel_TonB"/>
</dbReference>
<dbReference type="SUPFAM" id="SSF56935">
    <property type="entry name" value="Porins"/>
    <property type="match status" value="1"/>
</dbReference>
<dbReference type="Gene3D" id="2.40.170.20">
    <property type="entry name" value="TonB-dependent receptor, beta-barrel domain"/>
    <property type="match status" value="1"/>
</dbReference>
<evidence type="ECO:0000256" key="2">
    <source>
        <dbReference type="ARBA" id="ARBA00009810"/>
    </source>
</evidence>
<name>A0AA40M851_PECCC</name>
<evidence type="ECO:0000256" key="3">
    <source>
        <dbReference type="ARBA" id="ARBA00022448"/>
    </source>
</evidence>
<evidence type="ECO:0000256" key="7">
    <source>
        <dbReference type="ARBA" id="ARBA00022729"/>
    </source>
</evidence>
<evidence type="ECO:0000256" key="1">
    <source>
        <dbReference type="ARBA" id="ARBA00004571"/>
    </source>
</evidence>
<evidence type="ECO:0000256" key="12">
    <source>
        <dbReference type="ARBA" id="ARBA00023170"/>
    </source>
</evidence>
<keyword evidence="5" id="KW-0410">Iron transport</keyword>
<dbReference type="SMART" id="SM00965">
    <property type="entry name" value="STN"/>
    <property type="match status" value="1"/>
</dbReference>
<evidence type="ECO:0000259" key="16">
    <source>
        <dbReference type="SMART" id="SM00965"/>
    </source>
</evidence>
<dbReference type="Gene3D" id="3.55.50.30">
    <property type="match status" value="1"/>
</dbReference>
<keyword evidence="11 14" id="KW-0472">Membrane</keyword>
<keyword evidence="7" id="KW-0732">Signal</keyword>
<dbReference type="GO" id="GO:0015891">
    <property type="term" value="P:siderophore transport"/>
    <property type="evidence" value="ECO:0007669"/>
    <property type="project" value="InterPro"/>
</dbReference>
<gene>
    <name evidence="18" type="ORF">Pcaca03_13470</name>
    <name evidence="17" type="ORF">SOASR016_10760</name>
</gene>
<dbReference type="PANTHER" id="PTHR32552">
    <property type="entry name" value="FERRICHROME IRON RECEPTOR-RELATED"/>
    <property type="match status" value="1"/>
</dbReference>
<dbReference type="GO" id="GO:0015344">
    <property type="term" value="F:siderophore uptake transmembrane transporter activity"/>
    <property type="evidence" value="ECO:0007669"/>
    <property type="project" value="TreeGrafter"/>
</dbReference>
<dbReference type="GO" id="GO:0009279">
    <property type="term" value="C:cell outer membrane"/>
    <property type="evidence" value="ECO:0007669"/>
    <property type="project" value="UniProtKB-SubCell"/>
</dbReference>
<evidence type="ECO:0000256" key="15">
    <source>
        <dbReference type="RuleBase" id="RU003357"/>
    </source>
</evidence>
<keyword evidence="8" id="KW-0408">Iron</keyword>
<dbReference type="CDD" id="cd01347">
    <property type="entry name" value="ligand_gated_channel"/>
    <property type="match status" value="1"/>
</dbReference>
<organism evidence="18 20">
    <name type="scientific">Pectobacterium carotovorum subsp. carotovorum</name>
    <name type="common">Erwinia carotovora subsp. carotovora</name>
    <dbReference type="NCBI Taxonomy" id="555"/>
    <lineage>
        <taxon>Bacteria</taxon>
        <taxon>Pseudomonadati</taxon>
        <taxon>Pseudomonadota</taxon>
        <taxon>Gammaproteobacteria</taxon>
        <taxon>Enterobacterales</taxon>
        <taxon>Pectobacteriaceae</taxon>
        <taxon>Pectobacterium</taxon>
    </lineage>
</organism>
<evidence type="ECO:0000313" key="19">
    <source>
        <dbReference type="Proteomes" id="UP001058167"/>
    </source>
</evidence>
<dbReference type="Gene3D" id="2.170.130.10">
    <property type="entry name" value="TonB-dependent receptor, plug domain"/>
    <property type="match status" value="1"/>
</dbReference>
<evidence type="ECO:0000256" key="6">
    <source>
        <dbReference type="ARBA" id="ARBA00022692"/>
    </source>
</evidence>
<evidence type="ECO:0000313" key="18">
    <source>
        <dbReference type="EMBL" id="GLV68903.1"/>
    </source>
</evidence>
<keyword evidence="4 14" id="KW-1134">Transmembrane beta strand</keyword>
<dbReference type="InterPro" id="IPR037066">
    <property type="entry name" value="Plug_dom_sf"/>
</dbReference>
<proteinExistence type="inferred from homology"/>
<comment type="similarity">
    <text evidence="2 14 15">Belongs to the TonB-dependent receptor family.</text>
</comment>
<keyword evidence="12 18" id="KW-0675">Receptor</keyword>
<comment type="caution">
    <text evidence="18">The sequence shown here is derived from an EMBL/GenBank/DDBJ whole genome shotgun (WGS) entry which is preliminary data.</text>
</comment>
<keyword evidence="9" id="KW-0406">Ion transport</keyword>
<keyword evidence="10 15" id="KW-0798">TonB box</keyword>
<dbReference type="Pfam" id="PF07715">
    <property type="entry name" value="Plug"/>
    <property type="match status" value="1"/>
</dbReference>
<dbReference type="Proteomes" id="UP001165145">
    <property type="component" value="Unassembled WGS sequence"/>
</dbReference>
<dbReference type="InterPro" id="IPR010105">
    <property type="entry name" value="TonB_sidphr_rcpt"/>
</dbReference>
<dbReference type="InterPro" id="IPR012910">
    <property type="entry name" value="Plug_dom"/>
</dbReference>